<evidence type="ECO:0000256" key="1">
    <source>
        <dbReference type="ARBA" id="ARBA00022741"/>
    </source>
</evidence>
<dbReference type="SMART" id="SM00797">
    <property type="entry name" value="AHS2"/>
    <property type="match status" value="1"/>
</dbReference>
<name>A0A1H5SWG9_9RHOB</name>
<dbReference type="EMBL" id="FNUZ01000001">
    <property type="protein sequence ID" value="SEF54933.1"/>
    <property type="molecule type" value="Genomic_DNA"/>
</dbReference>
<dbReference type="AlphaFoldDB" id="A0A1H5SWG9"/>
<keyword evidence="3" id="KW-0067">ATP-binding</keyword>
<dbReference type="GO" id="GO:0005524">
    <property type="term" value="F:ATP binding"/>
    <property type="evidence" value="ECO:0007669"/>
    <property type="project" value="UniProtKB-KW"/>
</dbReference>
<evidence type="ECO:0000259" key="4">
    <source>
        <dbReference type="SMART" id="SM00797"/>
    </source>
</evidence>
<dbReference type="Proteomes" id="UP000236752">
    <property type="component" value="Unassembled WGS sequence"/>
</dbReference>
<evidence type="ECO:0000256" key="2">
    <source>
        <dbReference type="ARBA" id="ARBA00022801"/>
    </source>
</evidence>
<protein>
    <submittedName>
        <fullName evidence="5">Allophanate hydrolase</fullName>
    </submittedName>
</protein>
<dbReference type="OrthoDB" id="9768696at2"/>
<dbReference type="Pfam" id="PF02626">
    <property type="entry name" value="CT_A_B"/>
    <property type="match status" value="1"/>
</dbReference>
<accession>A0A1H5SWG9</accession>
<evidence type="ECO:0000313" key="5">
    <source>
        <dbReference type="EMBL" id="SEF54933.1"/>
    </source>
</evidence>
<keyword evidence="1" id="KW-0547">Nucleotide-binding</keyword>
<gene>
    <name evidence="5" type="ORF">SAMN04488045_0399</name>
</gene>
<reference evidence="5 6" key="1">
    <citation type="submission" date="2016-10" db="EMBL/GenBank/DDBJ databases">
        <authorList>
            <person name="de Groot N.N."/>
        </authorList>
    </citation>
    <scope>NUCLEOTIDE SEQUENCE [LARGE SCALE GENOMIC DNA]</scope>
    <source>
        <strain evidence="5 6">DSM 26915</strain>
    </source>
</reference>
<dbReference type="Gene3D" id="2.40.100.10">
    <property type="entry name" value="Cyclophilin-like"/>
    <property type="match status" value="1"/>
</dbReference>
<dbReference type="SUPFAM" id="SSF50891">
    <property type="entry name" value="Cyclophilin-like"/>
    <property type="match status" value="1"/>
</dbReference>
<keyword evidence="6" id="KW-1185">Reference proteome</keyword>
<dbReference type="PANTHER" id="PTHR43309:SF3">
    <property type="entry name" value="5-OXOPROLINASE SUBUNIT C"/>
    <property type="match status" value="1"/>
</dbReference>
<dbReference type="GO" id="GO:0016787">
    <property type="term" value="F:hydrolase activity"/>
    <property type="evidence" value="ECO:0007669"/>
    <property type="project" value="UniProtKB-KW"/>
</dbReference>
<keyword evidence="2 5" id="KW-0378">Hydrolase</keyword>
<dbReference type="InterPro" id="IPR052708">
    <property type="entry name" value="PxpC"/>
</dbReference>
<sequence>MSAALIIHRAGPQVTVQDLGRSGTLGLGLSRGGAMDRLAVYEGAALLGQDPSCAVLEMAGMGVVVEANCDTRIALTGAEITVTLDGTPLRWNACHALAKGARLDIGGFRAGNYGYLHIAGGIQTAPMMGSRSAHLAGGVGACISAGDHLPILADKGGDTGLGLSPSERCSGGTLRVVAGPQTALFQAEMLERFEQTAFARDPRSNRMGVKLTYDGDRFGATDGRSIVSEVVVPGDIQITGDGTPYILTAESQTTGGYPRIGTVLPADMPKAVQTPAGANLRFQFIDLETALKIEARDTAARHALKSQLKRLVRDPHDIRDLLSYQLISGVVSGSEEEPK</sequence>
<dbReference type="RefSeq" id="WP_103908790.1">
    <property type="nucleotide sequence ID" value="NZ_FNUZ01000001.1"/>
</dbReference>
<proteinExistence type="predicted"/>
<organism evidence="5 6">
    <name type="scientific">Thalassococcus halodurans</name>
    <dbReference type="NCBI Taxonomy" id="373675"/>
    <lineage>
        <taxon>Bacteria</taxon>
        <taxon>Pseudomonadati</taxon>
        <taxon>Pseudomonadota</taxon>
        <taxon>Alphaproteobacteria</taxon>
        <taxon>Rhodobacterales</taxon>
        <taxon>Roseobacteraceae</taxon>
        <taxon>Thalassococcus</taxon>
    </lineage>
</organism>
<evidence type="ECO:0000313" key="6">
    <source>
        <dbReference type="Proteomes" id="UP000236752"/>
    </source>
</evidence>
<dbReference type="InterPro" id="IPR003778">
    <property type="entry name" value="CT_A_B"/>
</dbReference>
<feature type="domain" description="Carboxyltransferase" evidence="4">
    <location>
        <begin position="26"/>
        <end position="299"/>
    </location>
</feature>
<evidence type="ECO:0000256" key="3">
    <source>
        <dbReference type="ARBA" id="ARBA00022840"/>
    </source>
</evidence>
<dbReference type="PANTHER" id="PTHR43309">
    <property type="entry name" value="5-OXOPROLINASE SUBUNIT C"/>
    <property type="match status" value="1"/>
</dbReference>
<dbReference type="InterPro" id="IPR029000">
    <property type="entry name" value="Cyclophilin-like_dom_sf"/>
</dbReference>